<protein>
    <submittedName>
        <fullName evidence="3">Universal stress protein</fullName>
    </submittedName>
</protein>
<organism evidence="3 4">
    <name type="scientific">Nocardioides potassii</name>
    <dbReference type="NCBI Taxonomy" id="2911371"/>
    <lineage>
        <taxon>Bacteria</taxon>
        <taxon>Bacillati</taxon>
        <taxon>Actinomycetota</taxon>
        <taxon>Actinomycetes</taxon>
        <taxon>Propionibacteriales</taxon>
        <taxon>Nocardioidaceae</taxon>
        <taxon>Nocardioides</taxon>
    </lineage>
</organism>
<accession>A0ABS9H8W7</accession>
<dbReference type="EMBL" id="JAKJHZ010000005">
    <property type="protein sequence ID" value="MCF6376874.1"/>
    <property type="molecule type" value="Genomic_DNA"/>
</dbReference>
<reference evidence="3 4" key="1">
    <citation type="submission" date="2022-01" db="EMBL/GenBank/DDBJ databases">
        <title>Nocardioides sp. nov., an actinomycete isolated from mining soil.</title>
        <authorList>
            <person name="Liu L."/>
        </authorList>
    </citation>
    <scope>NUCLEOTIDE SEQUENCE [LARGE SCALE GENOMIC DNA]</scope>
    <source>
        <strain evidence="3 4">KLBMP 9356</strain>
    </source>
</reference>
<dbReference type="CDD" id="cd00293">
    <property type="entry name" value="USP-like"/>
    <property type="match status" value="1"/>
</dbReference>
<feature type="domain" description="UspA" evidence="2">
    <location>
        <begin position="150"/>
        <end position="283"/>
    </location>
</feature>
<evidence type="ECO:0000313" key="3">
    <source>
        <dbReference type="EMBL" id="MCF6376874.1"/>
    </source>
</evidence>
<dbReference type="SUPFAM" id="SSF52402">
    <property type="entry name" value="Adenine nucleotide alpha hydrolases-like"/>
    <property type="match status" value="2"/>
</dbReference>
<proteinExistence type="inferred from homology"/>
<feature type="domain" description="UspA" evidence="2">
    <location>
        <begin position="8"/>
        <end position="139"/>
    </location>
</feature>
<dbReference type="PANTHER" id="PTHR46268">
    <property type="entry name" value="STRESS RESPONSE PROTEIN NHAX"/>
    <property type="match status" value="1"/>
</dbReference>
<evidence type="ECO:0000313" key="4">
    <source>
        <dbReference type="Proteomes" id="UP001201161"/>
    </source>
</evidence>
<keyword evidence="4" id="KW-1185">Reference proteome</keyword>
<comment type="caution">
    <text evidence="3">The sequence shown here is derived from an EMBL/GenBank/DDBJ whole genome shotgun (WGS) entry which is preliminary data.</text>
</comment>
<sequence>MNGTDAQVVVGVGTEDMRAALAVAAEEAVRARCGLHLVRAVHVPAVSAETLLVLPEVEDHSRVLLAAAVEQAEELVKGAVPVTQRLVVRAPVPALVDAGQGARMVVLAHRRMSRAARLVERSVTNAVATRLEVPVVAVPSGWQRSGSPLVVAGIDEADRAEDVLRAAIGEARARGASLRLVHSFAVPAVYEDLLVGAGEVRRWEERGRAELCAAVDRLGDASVATEAEVVVRSGRAADVLLAEAADADLLVLGRHDPLVPIGSHLGPVVRAVLRDAPCPVLLITPRGTRRQDRSLAVSGRGAY</sequence>
<dbReference type="RefSeq" id="WP_236399686.1">
    <property type="nucleotide sequence ID" value="NZ_JAKJHZ010000005.1"/>
</dbReference>
<dbReference type="InterPro" id="IPR006015">
    <property type="entry name" value="Universal_stress_UspA"/>
</dbReference>
<gene>
    <name evidence="3" type="ORF">L2K70_04595</name>
</gene>
<dbReference type="Proteomes" id="UP001201161">
    <property type="component" value="Unassembled WGS sequence"/>
</dbReference>
<evidence type="ECO:0000256" key="1">
    <source>
        <dbReference type="ARBA" id="ARBA00008791"/>
    </source>
</evidence>
<dbReference type="Gene3D" id="3.40.50.12370">
    <property type="match status" value="1"/>
</dbReference>
<dbReference type="PANTHER" id="PTHR46268:SF6">
    <property type="entry name" value="UNIVERSAL STRESS PROTEIN UP12"/>
    <property type="match status" value="1"/>
</dbReference>
<name>A0ABS9H8W7_9ACTN</name>
<evidence type="ECO:0000259" key="2">
    <source>
        <dbReference type="Pfam" id="PF00582"/>
    </source>
</evidence>
<dbReference type="PRINTS" id="PR01438">
    <property type="entry name" value="UNVRSLSTRESS"/>
</dbReference>
<dbReference type="Pfam" id="PF00582">
    <property type="entry name" value="Usp"/>
    <property type="match status" value="2"/>
</dbReference>
<comment type="similarity">
    <text evidence="1">Belongs to the universal stress protein A family.</text>
</comment>
<dbReference type="InterPro" id="IPR014729">
    <property type="entry name" value="Rossmann-like_a/b/a_fold"/>
</dbReference>
<dbReference type="Gene3D" id="3.40.50.620">
    <property type="entry name" value="HUPs"/>
    <property type="match status" value="1"/>
</dbReference>
<dbReference type="InterPro" id="IPR006016">
    <property type="entry name" value="UspA"/>
</dbReference>